<name>G4V2X9_CALSI</name>
<feature type="signal peptide" evidence="1">
    <location>
        <begin position="1"/>
        <end position="24"/>
    </location>
</feature>
<reference evidence="2" key="1">
    <citation type="submission" date="2009-09" db="EMBL/GenBank/DDBJ databases">
        <title>A crustacean gender specific protein.</title>
        <authorList>
            <person name="Zmora N."/>
            <person name="Chung J.S."/>
        </authorList>
    </citation>
    <scope>NUCLEOTIDE SEQUENCE</scope>
</reference>
<dbReference type="EMBL" id="GU016328">
    <property type="protein sequence ID" value="ADO00266.1"/>
    <property type="molecule type" value="mRNA"/>
</dbReference>
<keyword evidence="1" id="KW-0732">Signal</keyword>
<dbReference type="SMR" id="G4V2X9"/>
<dbReference type="Gene3D" id="2.10.90.10">
    <property type="entry name" value="Cystine-knot cytokines"/>
    <property type="match status" value="1"/>
</dbReference>
<protein>
    <submittedName>
        <fullName evidence="2">Crustacean female hormone</fullName>
    </submittedName>
</protein>
<proteinExistence type="evidence at transcript level"/>
<feature type="chain" id="PRO_5003470013" evidence="1">
    <location>
        <begin position="25"/>
        <end position="225"/>
    </location>
</feature>
<dbReference type="InterPro" id="IPR029034">
    <property type="entry name" value="Cystine-knot_cytokine"/>
</dbReference>
<accession>G4V2X9</accession>
<organism evidence="2">
    <name type="scientific">Callinectes sapidus</name>
    <name type="common">Blue crab</name>
    <dbReference type="NCBI Taxonomy" id="6763"/>
    <lineage>
        <taxon>Eukaryota</taxon>
        <taxon>Metazoa</taxon>
        <taxon>Ecdysozoa</taxon>
        <taxon>Arthropoda</taxon>
        <taxon>Crustacea</taxon>
        <taxon>Multicrustacea</taxon>
        <taxon>Malacostraca</taxon>
        <taxon>Eumalacostraca</taxon>
        <taxon>Eucarida</taxon>
        <taxon>Decapoda</taxon>
        <taxon>Pleocyemata</taxon>
        <taxon>Brachyura</taxon>
        <taxon>Eubrachyura</taxon>
        <taxon>Portunoidea</taxon>
        <taxon>Portunidae</taxon>
        <taxon>Portuninae</taxon>
        <taxon>Callinectes</taxon>
    </lineage>
</organism>
<evidence type="ECO:0000313" key="2">
    <source>
        <dbReference type="EMBL" id="ADO00266.1"/>
    </source>
</evidence>
<evidence type="ECO:0000256" key="1">
    <source>
        <dbReference type="SAM" id="SignalP"/>
    </source>
</evidence>
<dbReference type="AlphaFoldDB" id="G4V2X9"/>
<sequence>MKQNRTSLRLTSFIIFLLLECSVAYNPVYPSRVQHFLQYLQQERQQLVTPFTNRSPKRSSIIGHMNSIPYRTREQVMDGMMDTYVLVPRAIISSTAKLHRGVNCSEYREVSKVYGNGFEANYNLRPTWPHRSKTISTCPTQYVERQIQGPLPIQPVTILEAKCVCEGSQCSQDGSICVAVKYRLPVWISVDSDGYTTDTVELAVACACAKNPSRDGGYIDLSENK</sequence>
<gene>
    <name evidence="2" type="primary">CFH</name>
</gene>